<dbReference type="InterPro" id="IPR037126">
    <property type="entry name" value="PdaC/RsiV-like_sf"/>
</dbReference>
<feature type="domain" description="DUF3298" evidence="1">
    <location>
        <begin position="724"/>
        <end position="799"/>
    </location>
</feature>
<accession>A0A0D1W4Y0</accession>
<dbReference type="OrthoDB" id="5637at2"/>
<dbReference type="Proteomes" id="UP000182836">
    <property type="component" value="Unassembled WGS sequence"/>
</dbReference>
<dbReference type="RefSeq" id="WP_043067043.1">
    <property type="nucleotide sequence ID" value="NZ_BJOA01000201.1"/>
</dbReference>
<evidence type="ECO:0000313" key="4">
    <source>
        <dbReference type="Proteomes" id="UP000037269"/>
    </source>
</evidence>
<reference evidence="2 4" key="1">
    <citation type="submission" date="2015-07" db="EMBL/GenBank/DDBJ databases">
        <title>Fjat-14205 dsm 2895.</title>
        <authorList>
            <person name="Liu B."/>
            <person name="Wang J."/>
            <person name="Zhu Y."/>
            <person name="Liu G."/>
            <person name="Chen Q."/>
            <person name="Chen Z."/>
            <person name="Lan J."/>
            <person name="Che J."/>
            <person name="Ge C."/>
            <person name="Shi H."/>
            <person name="Pan Z."/>
            <person name="Liu X."/>
        </authorList>
    </citation>
    <scope>NUCLEOTIDE SEQUENCE [LARGE SCALE GENOMIC DNA]</scope>
    <source>
        <strain evidence="2 4">DSM 2895</strain>
    </source>
</reference>
<dbReference type="InterPro" id="IPR011990">
    <property type="entry name" value="TPR-like_helical_dom_sf"/>
</dbReference>
<dbReference type="InterPro" id="IPR021729">
    <property type="entry name" value="DUF3298"/>
</dbReference>
<evidence type="ECO:0000313" key="2">
    <source>
        <dbReference type="EMBL" id="KON97506.1"/>
    </source>
</evidence>
<proteinExistence type="predicted"/>
<dbReference type="InterPro" id="IPR032774">
    <property type="entry name" value="WG_beta_rep"/>
</dbReference>
<dbReference type="InterPro" id="IPR028994">
    <property type="entry name" value="Integrin_alpha_N"/>
</dbReference>
<dbReference type="Gene3D" id="3.90.640.20">
    <property type="entry name" value="Heat-shock cognate protein, ATPase"/>
    <property type="match status" value="1"/>
</dbReference>
<dbReference type="Pfam" id="PF14903">
    <property type="entry name" value="WG_beta_rep"/>
    <property type="match status" value="5"/>
</dbReference>
<dbReference type="SUPFAM" id="SSF69318">
    <property type="entry name" value="Integrin alpha N-terminal domain"/>
    <property type="match status" value="1"/>
</dbReference>
<gene>
    <name evidence="2" type="ORF">AF333_20575</name>
    <name evidence="3" type="ORF">SAMN04487909_15310</name>
</gene>
<dbReference type="Gene3D" id="3.30.565.40">
    <property type="entry name" value="Fervidobacterium nodosum Rt17-B1 like"/>
    <property type="match status" value="1"/>
</dbReference>
<dbReference type="Proteomes" id="UP000037269">
    <property type="component" value="Unassembled WGS sequence"/>
</dbReference>
<dbReference type="STRING" id="47500.AF333_20575"/>
<evidence type="ECO:0000313" key="5">
    <source>
        <dbReference type="Proteomes" id="UP000182836"/>
    </source>
</evidence>
<dbReference type="EMBL" id="LGUG01000004">
    <property type="protein sequence ID" value="KON97506.1"/>
    <property type="molecule type" value="Genomic_DNA"/>
</dbReference>
<name>A0A0D1W4Y0_ANEMI</name>
<dbReference type="Pfam" id="PF11738">
    <property type="entry name" value="DUF3298"/>
    <property type="match status" value="1"/>
</dbReference>
<dbReference type="AlphaFoldDB" id="A0A0D1W4Y0"/>
<dbReference type="PANTHER" id="PTHR37841">
    <property type="entry name" value="GLR2918 PROTEIN"/>
    <property type="match status" value="1"/>
</dbReference>
<dbReference type="PATRIC" id="fig|47500.8.peg.1863"/>
<dbReference type="PANTHER" id="PTHR37841:SF1">
    <property type="entry name" value="DUF3298 DOMAIN-CONTAINING PROTEIN"/>
    <property type="match status" value="1"/>
</dbReference>
<evidence type="ECO:0000259" key="1">
    <source>
        <dbReference type="Pfam" id="PF11738"/>
    </source>
</evidence>
<evidence type="ECO:0000313" key="3">
    <source>
        <dbReference type="EMBL" id="SDK40394.1"/>
    </source>
</evidence>
<dbReference type="SUPFAM" id="SSF48452">
    <property type="entry name" value="TPR-like"/>
    <property type="match status" value="1"/>
</dbReference>
<keyword evidence="4" id="KW-1185">Reference proteome</keyword>
<dbReference type="GeneID" id="42307549"/>
<sequence length="816" mass="92491">MDASIMALVRRYLPPGAKLSVVAEPYRKAAVCVADMDGDGIPEIIAGYKWEGQPYVMIIKHYNHTWYKAATIKGPGYDITYLNTALVTGDKAMDLLIGWQTGAIWSELNIFTYTDEVLNKVVGGVYYSRIEVEDMPGKNGKDGKAEIALWQHDTGEAYRVDVYRWEDGKLISAPDVYPYYFKKVAAYYEERVKEEPQAAFYWYYLADAWLKAGMPRRALQAVDAALALHSSYPSEKELLALKEQALSKSRMRNVSLYPARIKEVGGTKWGYINSMGNFIIPPEYSYAYPFQENKLAIVEKEEGSGIINEAGKFIVRPKYDFIQPFSEGLAIVQDKSGSRVIDQQGREITAKPYAYISSFQEGRAVFQNQRMQYGYLDVEGREVIPAIYTYANDFQGGYAVVKVKEGEYALLNKKGGIEERYPYAFVGTLGDGLLAFQETEQGKYGFINKSGQVVLPPSYTGVQPFQKGRAIVNVAEDYHNRYGVIDKAGTFIIKPQYNDIEELGEERFAVGIPVDEDKPFVGSKYAIYDTNGNQLTNFIYRGVLPYKEGLASAYDDTNTFFINTSGRRASGWPVVAGMGTLSLEGEVIKANVDQRISYLNKAGETVWRENTVIPLGGTYEVQEKKYKPNKDYLVYYPQVSGITDKNIQASVNAQLKKLSEVKDIPADIQLDYNYFGDFDGPFFRKHLLVLKLAAYNYPFGAAHGMPTEIYPHVDIVSGRFYELKDLFRRDVDYVAVLSAIIEKQIKTNEKYSYVWLDQYKGIKPDQPFYVDSDALYIYFYPYEIAPYAAGFPTFRIPYSEIMDIIDTGGAFWQSYH</sequence>
<reference evidence="3 5" key="2">
    <citation type="submission" date="2016-10" db="EMBL/GenBank/DDBJ databases">
        <authorList>
            <person name="de Groot N.N."/>
        </authorList>
    </citation>
    <scope>NUCLEOTIDE SEQUENCE [LARGE SCALE GENOMIC DNA]</scope>
    <source>
        <strain evidence="3 5">DSM 2895</strain>
    </source>
</reference>
<organism evidence="2 4">
    <name type="scientific">Aneurinibacillus migulanus</name>
    <name type="common">Bacillus migulanus</name>
    <dbReference type="NCBI Taxonomy" id="47500"/>
    <lineage>
        <taxon>Bacteria</taxon>
        <taxon>Bacillati</taxon>
        <taxon>Bacillota</taxon>
        <taxon>Bacilli</taxon>
        <taxon>Bacillales</taxon>
        <taxon>Paenibacillaceae</taxon>
        <taxon>Aneurinibacillus group</taxon>
        <taxon>Aneurinibacillus</taxon>
    </lineage>
</organism>
<protein>
    <submittedName>
        <fullName evidence="2">Membrane protein</fullName>
    </submittedName>
    <submittedName>
        <fullName evidence="3">WG containing repeat-containing protein</fullName>
    </submittedName>
</protein>
<dbReference type="EMBL" id="FNED01000053">
    <property type="protein sequence ID" value="SDK40394.1"/>
    <property type="molecule type" value="Genomic_DNA"/>
</dbReference>